<dbReference type="OrthoDB" id="5459521at2"/>
<keyword evidence="1" id="KW-0175">Coiled coil</keyword>
<dbReference type="Proteomes" id="UP000006250">
    <property type="component" value="Unassembled WGS sequence"/>
</dbReference>
<comment type="caution">
    <text evidence="2">The sequence shown here is derived from an EMBL/GenBank/DDBJ whole genome shotgun (WGS) entry which is preliminary data.</text>
</comment>
<evidence type="ECO:0000256" key="1">
    <source>
        <dbReference type="SAM" id="Coils"/>
    </source>
</evidence>
<name>E1K1P4_SOLFR</name>
<dbReference type="STRING" id="596151.DesfrDRAFT_3794"/>
<proteinExistence type="predicted"/>
<evidence type="ECO:0000313" key="2">
    <source>
        <dbReference type="EMBL" id="EFL49482.1"/>
    </source>
</evidence>
<dbReference type="AlphaFoldDB" id="E1K1P4"/>
<dbReference type="EMBL" id="AECZ01000042">
    <property type="protein sequence ID" value="EFL49482.1"/>
    <property type="molecule type" value="Genomic_DNA"/>
</dbReference>
<protein>
    <submittedName>
        <fullName evidence="2">Uncharacterized protein</fullName>
    </submittedName>
</protein>
<feature type="coiled-coil region" evidence="1">
    <location>
        <begin position="5"/>
        <end position="39"/>
    </location>
</feature>
<reference evidence="2 3" key="1">
    <citation type="submission" date="2010-08" db="EMBL/GenBank/DDBJ databases">
        <title>The draft genome of Desulfovibrio fructosovorans JJ.</title>
        <authorList>
            <consortium name="US DOE Joint Genome Institute (JGI-PGF)"/>
            <person name="Lucas S."/>
            <person name="Copeland A."/>
            <person name="Lapidus A."/>
            <person name="Cheng J.-F."/>
            <person name="Bruce D."/>
            <person name="Goodwin L."/>
            <person name="Pitluck S."/>
            <person name="Land M.L."/>
            <person name="Hauser L."/>
            <person name="Chang Y.-J."/>
            <person name="Jeffries C."/>
            <person name="Wall J.D."/>
            <person name="Stahl D.A."/>
            <person name="Arkin A.P."/>
            <person name="Dehal P."/>
            <person name="Stolyar S.M."/>
            <person name="Hazen T.C."/>
            <person name="Woyke T.J."/>
        </authorList>
    </citation>
    <scope>NUCLEOTIDE SEQUENCE [LARGE SCALE GENOMIC DNA]</scope>
    <source>
        <strain evidence="2 3">JJ</strain>
    </source>
</reference>
<evidence type="ECO:0000313" key="3">
    <source>
        <dbReference type="Proteomes" id="UP000006250"/>
    </source>
</evidence>
<dbReference type="RefSeq" id="WP_005996573.1">
    <property type="nucleotide sequence ID" value="NZ_AECZ01000042.1"/>
</dbReference>
<dbReference type="eggNOG" id="ENOG50317U0">
    <property type="taxonomic scope" value="Bacteria"/>
</dbReference>
<gene>
    <name evidence="2" type="ORF">DesfrDRAFT_3794</name>
</gene>
<keyword evidence="3" id="KW-1185">Reference proteome</keyword>
<organism evidence="2 3">
    <name type="scientific">Solidesulfovibrio fructosivorans JJ]</name>
    <dbReference type="NCBI Taxonomy" id="596151"/>
    <lineage>
        <taxon>Bacteria</taxon>
        <taxon>Pseudomonadati</taxon>
        <taxon>Thermodesulfobacteriota</taxon>
        <taxon>Desulfovibrionia</taxon>
        <taxon>Desulfovibrionales</taxon>
        <taxon>Desulfovibrionaceae</taxon>
        <taxon>Solidesulfovibrio</taxon>
    </lineage>
</organism>
<sequence>MLQPDAKTARQAQELEAEIAVLTEQRDAMAKRIRELMDAEDVKAGVYHAQEIFAAKQEKLALDTSLDIARRRRNRLLMA</sequence>
<accession>E1K1P4</accession>